<reference evidence="1 2" key="1">
    <citation type="submission" date="2017-05" db="EMBL/GenBank/DDBJ databases">
        <title>Functional genome analysis of Paenibacillus pasadenensis strain R16: insights on endophytic life style and antifungal activity.</title>
        <authorList>
            <person name="Passera A."/>
            <person name="Marcolungo L."/>
            <person name="Casati P."/>
            <person name="Brasca M."/>
            <person name="Quaglino F."/>
            <person name="Delledonne M."/>
        </authorList>
    </citation>
    <scope>NUCLEOTIDE SEQUENCE [LARGE SCALE GENOMIC DNA]</scope>
    <source>
        <strain evidence="1 2">R16</strain>
    </source>
</reference>
<evidence type="ECO:0000313" key="2">
    <source>
        <dbReference type="Proteomes" id="UP000234789"/>
    </source>
</evidence>
<sequence>MTDSRNALTDFDLCLALAQTSLDSQLGYAWKAWKRRRQLDETLKLHPLKKDGTPSPYGLTATLAPLRVDLNVPDAKLAQVKVTLTLLSGTVTYYDEDNDEAAEAPIDNWSVSFLTDLDKKPVDLVALRAIDPASAQTAQDAIDSAKQQAGLPDDVFSIEYLFLELTNANLLMADNHDVNIPPDVPQAARVKALSLLGGLLQSGDSDDFLLGTVVRRNAGQQQPPTFALTDFVFDVHAVPEAPAASTLSYLGALAGRPLPADKDGARVALQDRWIDPAMVDGSKGLVSGLLAIRKEVFVDNYLMPQFAKALGGLQPQADGLNRRFLREETQSNRSRDIIDHFIDLTKGFELNVAIRPGSASMDVTGRVYCSFVYREHTLGPAGMETAKLDAAGEAPITGSVALSTPGGTSAFRLDPQLDYSFGDFHTTRNEASGFGKVEEAFSEIPKLLGITGGTLLEIMTHAASDIVGELESGLRQAFSQLELDLSQHSFVPPGGGVFAFQNFRFSGATGDLLLDAIYKAP</sequence>
<keyword evidence="2" id="KW-1185">Reference proteome</keyword>
<dbReference type="Proteomes" id="UP000234789">
    <property type="component" value="Unassembled WGS sequence"/>
</dbReference>
<dbReference type="AlphaFoldDB" id="A0A2N5N8R3"/>
<evidence type="ECO:0000313" key="1">
    <source>
        <dbReference type="EMBL" id="PLT46718.1"/>
    </source>
</evidence>
<dbReference type="EMBL" id="NFEZ01000003">
    <property type="protein sequence ID" value="PLT46718.1"/>
    <property type="molecule type" value="Genomic_DNA"/>
</dbReference>
<proteinExistence type="predicted"/>
<accession>A0A2N5N8R3</accession>
<protein>
    <submittedName>
        <fullName evidence="1">Uncharacterized protein</fullName>
    </submittedName>
</protein>
<organism evidence="1 2">
    <name type="scientific">Paenibacillus pasadenensis</name>
    <dbReference type="NCBI Taxonomy" id="217090"/>
    <lineage>
        <taxon>Bacteria</taxon>
        <taxon>Bacillati</taxon>
        <taxon>Bacillota</taxon>
        <taxon>Bacilli</taxon>
        <taxon>Bacillales</taxon>
        <taxon>Paenibacillaceae</taxon>
        <taxon>Paenibacillus</taxon>
    </lineage>
</organism>
<gene>
    <name evidence="1" type="ORF">B8V81_0942</name>
</gene>
<dbReference type="RefSeq" id="WP_101807857.1">
    <property type="nucleotide sequence ID" value="NZ_NFEZ01000003.1"/>
</dbReference>
<name>A0A2N5N8R3_9BACL</name>
<comment type="caution">
    <text evidence="1">The sequence shown here is derived from an EMBL/GenBank/DDBJ whole genome shotgun (WGS) entry which is preliminary data.</text>
</comment>